<dbReference type="RefSeq" id="WP_170194351.1">
    <property type="nucleotide sequence ID" value="NZ_JABBNB010000010.1"/>
</dbReference>
<protein>
    <submittedName>
        <fullName evidence="3">TIGR02679 family protein</fullName>
    </submittedName>
</protein>
<organism evidence="3 4">
    <name type="scientific">Gordonia asplenii</name>
    <dbReference type="NCBI Taxonomy" id="2725283"/>
    <lineage>
        <taxon>Bacteria</taxon>
        <taxon>Bacillati</taxon>
        <taxon>Actinomycetota</taxon>
        <taxon>Actinomycetes</taxon>
        <taxon>Mycobacteriales</taxon>
        <taxon>Gordoniaceae</taxon>
        <taxon>Gordonia</taxon>
    </lineage>
</organism>
<reference evidence="3 4" key="1">
    <citation type="submission" date="2020-04" db="EMBL/GenBank/DDBJ databases">
        <title>Gordonia sp. nov. TBRC 11910.</title>
        <authorList>
            <person name="Suriyachadkun C."/>
        </authorList>
    </citation>
    <scope>NUCLEOTIDE SEQUENCE [LARGE SCALE GENOMIC DNA]</scope>
    <source>
        <strain evidence="3 4">TBRC 11910</strain>
    </source>
</reference>
<evidence type="ECO:0000313" key="3">
    <source>
        <dbReference type="EMBL" id="NMO01842.1"/>
    </source>
</evidence>
<dbReference type="InterPro" id="IPR024466">
    <property type="entry name" value="CHP02679_N"/>
</dbReference>
<evidence type="ECO:0000259" key="1">
    <source>
        <dbReference type="Pfam" id="PF09664"/>
    </source>
</evidence>
<accession>A0A848KU93</accession>
<evidence type="ECO:0000313" key="4">
    <source>
        <dbReference type="Proteomes" id="UP000550729"/>
    </source>
</evidence>
<dbReference type="NCBIfam" id="TIGR02679">
    <property type="entry name" value="TIGR02679 family protein"/>
    <property type="match status" value="1"/>
</dbReference>
<gene>
    <name evidence="3" type="ORF">HH308_11530</name>
</gene>
<comment type="caution">
    <text evidence="3">The sequence shown here is derived from an EMBL/GenBank/DDBJ whole genome shotgun (WGS) entry which is preliminary data.</text>
</comment>
<dbReference type="Pfam" id="PF09664">
    <property type="entry name" value="DUF2399"/>
    <property type="match status" value="1"/>
</dbReference>
<proteinExistence type="predicted"/>
<dbReference type="InterPro" id="IPR013495">
    <property type="entry name" value="CHP02679"/>
</dbReference>
<feature type="domain" description="Conserved hypothetical protein CHP02679 N terminus" evidence="2">
    <location>
        <begin position="38"/>
        <end position="248"/>
    </location>
</feature>
<dbReference type="InterPro" id="IPR024465">
    <property type="entry name" value="DUF2399"/>
</dbReference>
<dbReference type="Pfam" id="PF11796">
    <property type="entry name" value="DUF3323"/>
    <property type="match status" value="1"/>
</dbReference>
<sequence length="433" mass="45907">MQRNETSGIVGLFDRPEMAWFVDRVRKRILTAPDEPLSGLVRLADPTAEQRTAMADLIGRPRRAGDSLAVRLQDVEAVLRRGPWPAGLADLVTTVSGPVVDRRTQRKLDDARWAAATQALAPVVDRFPHIAQWWESWCAAGNLKRAAQSEARRRAVESTPAVGAQLTESIAALFDELPAEGVLLSVLARRVFGDAHGLDSTRPVGRLAIAVVACAFRAADDVGVRQTWASAGVMLSGLASTVLCLGVTGRSVGGFGTATATVLDAMGSARMPLVLTLDQVRSGGVAPLGSRGVVHVCENPSVVELVSEGWRGADASDCRPVLVCTSGQPSAAVIEVLTILTREGAQCRYHGDFDWAGLRIAAFVRSKVPWTPWRYGAEDYRAAVSGDAPSLRLFGEPAGAVWDPDLATAMAEHGLAVEEEAVAALLAADVLGA</sequence>
<dbReference type="Proteomes" id="UP000550729">
    <property type="component" value="Unassembled WGS sequence"/>
</dbReference>
<dbReference type="EMBL" id="JABBNB010000010">
    <property type="protein sequence ID" value="NMO01842.1"/>
    <property type="molecule type" value="Genomic_DNA"/>
</dbReference>
<keyword evidence="4" id="KW-1185">Reference proteome</keyword>
<dbReference type="AlphaFoldDB" id="A0A848KU93"/>
<name>A0A848KU93_9ACTN</name>
<evidence type="ECO:0000259" key="2">
    <source>
        <dbReference type="Pfam" id="PF11796"/>
    </source>
</evidence>
<feature type="domain" description="DUF2399" evidence="1">
    <location>
        <begin position="274"/>
        <end position="430"/>
    </location>
</feature>